<feature type="transmembrane region" description="Helical" evidence="13">
    <location>
        <begin position="100"/>
        <end position="126"/>
    </location>
</feature>
<dbReference type="PANTHER" id="PTHR26451">
    <property type="entry name" value="G_PROTEIN_RECEP_F1_2 DOMAIN-CONTAINING PROTEIN"/>
    <property type="match status" value="1"/>
</dbReference>
<feature type="transmembrane region" description="Helical" evidence="13">
    <location>
        <begin position="147"/>
        <end position="168"/>
    </location>
</feature>
<dbReference type="PROSITE" id="PS50262">
    <property type="entry name" value="G_PROTEIN_RECEP_F1_2"/>
    <property type="match status" value="1"/>
</dbReference>
<dbReference type="Proteomes" id="UP000694680">
    <property type="component" value="Chromosome 14"/>
</dbReference>
<evidence type="ECO:0000256" key="11">
    <source>
        <dbReference type="ARBA" id="ARBA00023180"/>
    </source>
</evidence>
<dbReference type="Pfam" id="PF13853">
    <property type="entry name" value="7tm_4"/>
    <property type="match status" value="1"/>
</dbReference>
<evidence type="ECO:0000256" key="7">
    <source>
        <dbReference type="ARBA" id="ARBA00023040"/>
    </source>
</evidence>
<evidence type="ECO:0000256" key="10">
    <source>
        <dbReference type="ARBA" id="ARBA00023170"/>
    </source>
</evidence>
<keyword evidence="9" id="KW-1015">Disulfide bond</keyword>
<proteinExistence type="predicted"/>
<keyword evidence="10" id="KW-0675">Receptor</keyword>
<keyword evidence="3" id="KW-0716">Sensory transduction</keyword>
<dbReference type="PRINTS" id="PR00245">
    <property type="entry name" value="OLFACTORYR"/>
</dbReference>
<keyword evidence="8 13" id="KW-0472">Membrane</keyword>
<name>A0A8C5EPG4_GOUWI</name>
<keyword evidence="2" id="KW-1003">Cell membrane</keyword>
<evidence type="ECO:0000256" key="9">
    <source>
        <dbReference type="ARBA" id="ARBA00023157"/>
    </source>
</evidence>
<feature type="domain" description="G-protein coupled receptors family 1 profile" evidence="14">
    <location>
        <begin position="47"/>
        <end position="298"/>
    </location>
</feature>
<reference evidence="15" key="3">
    <citation type="submission" date="2025-09" db="UniProtKB">
        <authorList>
            <consortium name="Ensembl"/>
        </authorList>
    </citation>
    <scope>IDENTIFICATION</scope>
</reference>
<evidence type="ECO:0000313" key="16">
    <source>
        <dbReference type="Proteomes" id="UP000694680"/>
    </source>
</evidence>
<keyword evidence="11" id="KW-0325">Glycoprotein</keyword>
<protein>
    <recommendedName>
        <fullName evidence="14">G-protein coupled receptors family 1 profile domain-containing protein</fullName>
    </recommendedName>
</protein>
<keyword evidence="6 13" id="KW-1133">Transmembrane helix</keyword>
<dbReference type="InterPro" id="IPR000725">
    <property type="entry name" value="Olfact_rcpt"/>
</dbReference>
<evidence type="ECO:0000256" key="3">
    <source>
        <dbReference type="ARBA" id="ARBA00022606"/>
    </source>
</evidence>
<evidence type="ECO:0000256" key="1">
    <source>
        <dbReference type="ARBA" id="ARBA00004651"/>
    </source>
</evidence>
<dbReference type="Gene3D" id="1.20.1070.10">
    <property type="entry name" value="Rhodopsin 7-helix transmembrane proteins"/>
    <property type="match status" value="1"/>
</dbReference>
<feature type="transmembrane region" description="Helical" evidence="13">
    <location>
        <begin position="281"/>
        <end position="301"/>
    </location>
</feature>
<organism evidence="15 16">
    <name type="scientific">Gouania willdenowi</name>
    <name type="common">Blunt-snouted clingfish</name>
    <name type="synonym">Lepadogaster willdenowi</name>
    <dbReference type="NCBI Taxonomy" id="441366"/>
    <lineage>
        <taxon>Eukaryota</taxon>
        <taxon>Metazoa</taxon>
        <taxon>Chordata</taxon>
        <taxon>Craniata</taxon>
        <taxon>Vertebrata</taxon>
        <taxon>Euteleostomi</taxon>
        <taxon>Actinopterygii</taxon>
        <taxon>Neopterygii</taxon>
        <taxon>Teleostei</taxon>
        <taxon>Neoteleostei</taxon>
        <taxon>Acanthomorphata</taxon>
        <taxon>Ovalentaria</taxon>
        <taxon>Blenniimorphae</taxon>
        <taxon>Blenniiformes</taxon>
        <taxon>Gobiesocoidei</taxon>
        <taxon>Gobiesocidae</taxon>
        <taxon>Gobiesocinae</taxon>
        <taxon>Gouania</taxon>
    </lineage>
</organism>
<dbReference type="GO" id="GO:0004984">
    <property type="term" value="F:olfactory receptor activity"/>
    <property type="evidence" value="ECO:0007669"/>
    <property type="project" value="InterPro"/>
</dbReference>
<dbReference type="InterPro" id="IPR052921">
    <property type="entry name" value="GPCR1_Superfamily_Member"/>
</dbReference>
<evidence type="ECO:0000256" key="4">
    <source>
        <dbReference type="ARBA" id="ARBA00022692"/>
    </source>
</evidence>
<reference evidence="15" key="1">
    <citation type="submission" date="2020-06" db="EMBL/GenBank/DDBJ databases">
        <authorList>
            <consortium name="Wellcome Sanger Institute Data Sharing"/>
        </authorList>
    </citation>
    <scope>NUCLEOTIDE SEQUENCE [LARGE SCALE GENOMIC DNA]</scope>
</reference>
<feature type="transmembrane region" description="Helical" evidence="13">
    <location>
        <begin position="206"/>
        <end position="227"/>
    </location>
</feature>
<dbReference type="InterPro" id="IPR017452">
    <property type="entry name" value="GPCR_Rhodpsn_7TM"/>
</dbReference>
<feature type="transmembrane region" description="Helical" evidence="13">
    <location>
        <begin position="32"/>
        <end position="56"/>
    </location>
</feature>
<evidence type="ECO:0000256" key="6">
    <source>
        <dbReference type="ARBA" id="ARBA00022989"/>
    </source>
</evidence>
<evidence type="ECO:0000313" key="15">
    <source>
        <dbReference type="Ensembl" id="ENSGWIP00000020136.1"/>
    </source>
</evidence>
<dbReference type="Ensembl" id="ENSGWIT00000022140.1">
    <property type="protein sequence ID" value="ENSGWIP00000020136.1"/>
    <property type="gene ID" value="ENSGWIG00000010943.1"/>
</dbReference>
<keyword evidence="5" id="KW-0552">Olfaction</keyword>
<evidence type="ECO:0000256" key="13">
    <source>
        <dbReference type="SAM" id="Phobius"/>
    </source>
</evidence>
<dbReference type="SUPFAM" id="SSF81321">
    <property type="entry name" value="Family A G protein-coupled receptor-like"/>
    <property type="match status" value="1"/>
</dbReference>
<evidence type="ECO:0000259" key="14">
    <source>
        <dbReference type="PROSITE" id="PS50262"/>
    </source>
</evidence>
<dbReference type="FunFam" id="1.20.1070.10:FF:000024">
    <property type="entry name" value="Olfactory receptor"/>
    <property type="match status" value="1"/>
</dbReference>
<dbReference type="PANTHER" id="PTHR26451:SF889">
    <property type="entry name" value="OLFACTORY RECEPTOR 2A12-LIKE"/>
    <property type="match status" value="1"/>
</dbReference>
<keyword evidence="12" id="KW-0807">Transducer</keyword>
<dbReference type="GO" id="GO:0005549">
    <property type="term" value="F:odorant binding"/>
    <property type="evidence" value="ECO:0007669"/>
    <property type="project" value="TreeGrafter"/>
</dbReference>
<feature type="transmembrane region" description="Helical" evidence="13">
    <location>
        <begin position="68"/>
        <end position="88"/>
    </location>
</feature>
<evidence type="ECO:0000256" key="12">
    <source>
        <dbReference type="ARBA" id="ARBA00023224"/>
    </source>
</evidence>
<sequence>MFLSVAHLVYGHWYPIILELEGFDVPAGLGPLLFFLTLLTYLVVLLGNGVVMWVIVMDQSLHRPMYVMVCHLTVCDLIGGTALLPRIMLHLLTGERRISYGAAITQAVFVHTYAAAFQTILALMAYDRYIAVCKPLRYHSIMTSARLHLSCALAWFIAILAIFILFMLHLNEPLCGRTVQHIYCSNRTILALACGPTPVNNLYGLSMTWCLSTGVFLIVFFSYAKILSVTTKQSRSESSNRSKAVQTCASHLVVYLVFEIATLILITLNRFPSVSKNIKKLLGILYILAPTTINPLVYGLVSKDLRASIIKLLSKKNHHRN</sequence>
<dbReference type="SMART" id="SM01381">
    <property type="entry name" value="7TM_GPCR_Srsx"/>
    <property type="match status" value="1"/>
</dbReference>
<accession>A0A8C5EPG4</accession>
<evidence type="ECO:0000256" key="2">
    <source>
        <dbReference type="ARBA" id="ARBA00022475"/>
    </source>
</evidence>
<dbReference type="GO" id="GO:0004930">
    <property type="term" value="F:G protein-coupled receptor activity"/>
    <property type="evidence" value="ECO:0007669"/>
    <property type="project" value="UniProtKB-KW"/>
</dbReference>
<keyword evidence="7" id="KW-0297">G-protein coupled receptor</keyword>
<dbReference type="PRINTS" id="PR00237">
    <property type="entry name" value="GPCRRHODOPSN"/>
</dbReference>
<reference evidence="15" key="2">
    <citation type="submission" date="2025-08" db="UniProtKB">
        <authorList>
            <consortium name="Ensembl"/>
        </authorList>
    </citation>
    <scope>IDENTIFICATION</scope>
</reference>
<evidence type="ECO:0000256" key="5">
    <source>
        <dbReference type="ARBA" id="ARBA00022725"/>
    </source>
</evidence>
<keyword evidence="16" id="KW-1185">Reference proteome</keyword>
<feature type="transmembrane region" description="Helical" evidence="13">
    <location>
        <begin position="248"/>
        <end position="269"/>
    </location>
</feature>
<evidence type="ECO:0000256" key="8">
    <source>
        <dbReference type="ARBA" id="ARBA00023136"/>
    </source>
</evidence>
<dbReference type="AlphaFoldDB" id="A0A8C5EPG4"/>
<dbReference type="InterPro" id="IPR000276">
    <property type="entry name" value="GPCR_Rhodpsn"/>
</dbReference>
<dbReference type="GO" id="GO:0005886">
    <property type="term" value="C:plasma membrane"/>
    <property type="evidence" value="ECO:0007669"/>
    <property type="project" value="UniProtKB-SubCell"/>
</dbReference>
<keyword evidence="4 13" id="KW-0812">Transmembrane</keyword>
<comment type="subcellular location">
    <subcellularLocation>
        <location evidence="1">Cell membrane</location>
        <topology evidence="1">Multi-pass membrane protein</topology>
    </subcellularLocation>
</comment>